<dbReference type="KEGG" id="obi:106879470"/>
<dbReference type="Gene3D" id="1.10.472.10">
    <property type="entry name" value="Cyclin-like"/>
    <property type="match status" value="2"/>
</dbReference>
<evidence type="ECO:0000259" key="8">
    <source>
        <dbReference type="SMART" id="SM00385"/>
    </source>
</evidence>
<comment type="function">
    <text evidence="5">Regulates CDK7, the catalytic subunit of the CDK-activating kinase (CAK) enzymatic complex. CAK activates the cyclin-associated kinases CDK1, CDK2, CDK4 and CDK6 by threonine phosphorylation. CAK complexed to the core-TFIIH basal transcription factor activates RNA polymerase II by serine phosphorylation of the repetitive C-terminal domain (CTD) of its large subunit (POLR2A), allowing its escape from the promoter and elongation of the transcripts. Involved in cell cycle control and in RNA transcription by RNA polymerase II. Its expression and activity are constant throughout the cell cycle.</text>
</comment>
<dbReference type="AlphaFoldDB" id="A0A0L8G333"/>
<dbReference type="Pfam" id="PF00134">
    <property type="entry name" value="Cyclin_N"/>
    <property type="match status" value="1"/>
</dbReference>
<dbReference type="STRING" id="37653.A0A0L8G333"/>
<dbReference type="EMBL" id="KQ424172">
    <property type="protein sequence ID" value="KOF71437.1"/>
    <property type="molecule type" value="Genomic_DNA"/>
</dbReference>
<evidence type="ECO:0000256" key="5">
    <source>
        <dbReference type="ARBA" id="ARBA00025343"/>
    </source>
</evidence>
<dbReference type="Pfam" id="PF16899">
    <property type="entry name" value="Cyclin_C_2"/>
    <property type="match status" value="1"/>
</dbReference>
<dbReference type="PANTHER" id="PTHR10026">
    <property type="entry name" value="CYCLIN"/>
    <property type="match status" value="1"/>
</dbReference>
<dbReference type="OMA" id="EPQIMLK"/>
<evidence type="ECO:0000256" key="6">
    <source>
        <dbReference type="ARBA" id="ARBA00026042"/>
    </source>
</evidence>
<dbReference type="OrthoDB" id="340962at2759"/>
<evidence type="ECO:0000256" key="7">
    <source>
        <dbReference type="RuleBase" id="RU000383"/>
    </source>
</evidence>
<evidence type="ECO:0000256" key="4">
    <source>
        <dbReference type="ARBA" id="ARBA00023306"/>
    </source>
</evidence>
<dbReference type="InterPro" id="IPR036915">
    <property type="entry name" value="Cyclin-like_sf"/>
</dbReference>
<dbReference type="GO" id="GO:0006351">
    <property type="term" value="P:DNA-templated transcription"/>
    <property type="evidence" value="ECO:0007669"/>
    <property type="project" value="InterPro"/>
</dbReference>
<evidence type="ECO:0000256" key="1">
    <source>
        <dbReference type="ARBA" id="ARBA00008638"/>
    </source>
</evidence>
<organism evidence="9">
    <name type="scientific">Octopus bimaculoides</name>
    <name type="common">California two-spotted octopus</name>
    <dbReference type="NCBI Taxonomy" id="37653"/>
    <lineage>
        <taxon>Eukaryota</taxon>
        <taxon>Metazoa</taxon>
        <taxon>Spiralia</taxon>
        <taxon>Lophotrochozoa</taxon>
        <taxon>Mollusca</taxon>
        <taxon>Cephalopoda</taxon>
        <taxon>Coleoidea</taxon>
        <taxon>Octopodiformes</taxon>
        <taxon>Octopoda</taxon>
        <taxon>Incirrata</taxon>
        <taxon>Octopodidae</taxon>
        <taxon>Octopus</taxon>
    </lineage>
</organism>
<dbReference type="InterPro" id="IPR006671">
    <property type="entry name" value="Cyclin_N"/>
</dbReference>
<dbReference type="GO" id="GO:0016538">
    <property type="term" value="F:cyclin-dependent protein serine/threonine kinase regulator activity"/>
    <property type="evidence" value="ECO:0007669"/>
    <property type="project" value="InterPro"/>
</dbReference>
<dbReference type="CDD" id="cd20524">
    <property type="entry name" value="CYCLIN_CCNH_rpt1"/>
    <property type="match status" value="1"/>
</dbReference>
<comment type="subunit">
    <text evidence="6">Associates primarily with CDK7 and MAT1 to form the CAK complex. CAK can further associate with the core-TFIIH to form the TFIIH basal transcription factor.</text>
</comment>
<dbReference type="GO" id="GO:0006357">
    <property type="term" value="P:regulation of transcription by RNA polymerase II"/>
    <property type="evidence" value="ECO:0007669"/>
    <property type="project" value="InterPro"/>
</dbReference>
<accession>A0A0L8G333</accession>
<dbReference type="InterPro" id="IPR027081">
    <property type="entry name" value="CyclinH/Ccl1"/>
</dbReference>
<dbReference type="InterPro" id="IPR031658">
    <property type="entry name" value="Cyclin_C_2"/>
</dbReference>
<evidence type="ECO:0000256" key="3">
    <source>
        <dbReference type="ARBA" id="ARBA00023127"/>
    </source>
</evidence>
<protein>
    <recommendedName>
        <fullName evidence="2">Cyclin-H</fullName>
    </recommendedName>
</protein>
<evidence type="ECO:0000313" key="9">
    <source>
        <dbReference type="EMBL" id="KOF71436.1"/>
    </source>
</evidence>
<dbReference type="GO" id="GO:0070985">
    <property type="term" value="C:transcription factor TFIIK complex"/>
    <property type="evidence" value="ECO:0007669"/>
    <property type="project" value="InterPro"/>
</dbReference>
<dbReference type="SUPFAM" id="SSF47954">
    <property type="entry name" value="Cyclin-like"/>
    <property type="match status" value="2"/>
</dbReference>
<dbReference type="CDD" id="cd20525">
    <property type="entry name" value="CYCLIN_CCNH_rpt2"/>
    <property type="match status" value="1"/>
</dbReference>
<keyword evidence="4" id="KW-0131">Cell cycle</keyword>
<reference evidence="9" key="1">
    <citation type="submission" date="2015-07" db="EMBL/GenBank/DDBJ databases">
        <title>MeaNS - Measles Nucleotide Surveillance Program.</title>
        <authorList>
            <person name="Tran T."/>
            <person name="Druce J."/>
        </authorList>
    </citation>
    <scope>NUCLEOTIDE SEQUENCE</scope>
    <source>
        <strain evidence="9">UCB-OBI-ISO-001</strain>
        <tissue evidence="9">Gonad</tissue>
    </source>
</reference>
<dbReference type="InterPro" id="IPR043198">
    <property type="entry name" value="Cyclin/Ssn8"/>
</dbReference>
<name>A0A0L8G333_OCTBM</name>
<dbReference type="NCBIfam" id="TIGR00569">
    <property type="entry name" value="ccl1"/>
    <property type="match status" value="1"/>
</dbReference>
<dbReference type="InterPro" id="IPR013763">
    <property type="entry name" value="Cyclin-like_dom"/>
</dbReference>
<dbReference type="FunFam" id="1.10.472.10:FF:000029">
    <property type="entry name" value="Cyclin h"/>
    <property type="match status" value="1"/>
</dbReference>
<evidence type="ECO:0000256" key="2">
    <source>
        <dbReference type="ARBA" id="ARBA00019496"/>
    </source>
</evidence>
<dbReference type="SMART" id="SM00385">
    <property type="entry name" value="CYCLIN"/>
    <property type="match status" value="1"/>
</dbReference>
<proteinExistence type="inferred from homology"/>
<sequence length="313" mass="36671">MQLGELLWTQLIILLSTQKSHWTFDSDSALTRLRRKAHDDYVESHRGSISDEDLEAVLFTYEEEYILARHYEFIMKEFCNRFQPPMPKYVLGTAMTYFKRFYLYNSVMDFHPRDITLTSVYLASKVEEFNVSINQFVGNLKGDRDKFANVILGFELLLMEKLSYHLTVHNPFRPLEGFLIDMKTNCQTCSDPEILRPQAEEFLEKSMLTDICLLVSPAQISLAAILDSCSLKNIDIMSYVTSVLMKGAESDQKKRAMQQIKLIQITVNNQNSLKREHIRQLEKKLEKCRNQENNPDSEVYKKKMQEMFEDEKL</sequence>
<feature type="domain" description="Cyclin-like" evidence="8">
    <location>
        <begin position="73"/>
        <end position="160"/>
    </location>
</feature>
<gene>
    <name evidence="9" type="ORF">OCBIM_22001066mg</name>
</gene>
<dbReference type="EMBL" id="KQ424172">
    <property type="protein sequence ID" value="KOF71436.1"/>
    <property type="molecule type" value="Genomic_DNA"/>
</dbReference>
<keyword evidence="3 7" id="KW-0195">Cyclin</keyword>
<comment type="similarity">
    <text evidence="1">Belongs to the cyclin family. Cyclin C subfamily.</text>
</comment>